<comment type="caution">
    <text evidence="1">The sequence shown here is derived from an EMBL/GenBank/DDBJ whole genome shotgun (WGS) entry which is preliminary data.</text>
</comment>
<dbReference type="EMBL" id="CAJVQA010021423">
    <property type="protein sequence ID" value="CAG8768825.1"/>
    <property type="molecule type" value="Genomic_DNA"/>
</dbReference>
<dbReference type="Proteomes" id="UP000789759">
    <property type="component" value="Unassembled WGS sequence"/>
</dbReference>
<reference evidence="1" key="1">
    <citation type="submission" date="2021-06" db="EMBL/GenBank/DDBJ databases">
        <authorList>
            <person name="Kallberg Y."/>
            <person name="Tangrot J."/>
            <person name="Rosling A."/>
        </authorList>
    </citation>
    <scope>NUCLEOTIDE SEQUENCE</scope>
    <source>
        <strain evidence="1">FL966</strain>
    </source>
</reference>
<sequence>MSNHKYTDWFLRNSKDPLTLNYEIWLIREIQSEAPPTDSTEAFNRWSRGINEAINSLNTEAQKNLKQAKDVVLKLGIKKRNRLFNSVSKKYQAKTHKKWQEEFKKNIKIMQEMMSKTKWTNRDDRYKTEKVSAMGAGGSGEHL</sequence>
<protein>
    <submittedName>
        <fullName evidence="1">24758_t:CDS:1</fullName>
    </submittedName>
</protein>
<gene>
    <name evidence="1" type="ORF">CPELLU_LOCUS15746</name>
</gene>
<organism evidence="1 2">
    <name type="scientific">Cetraspora pellucida</name>
    <dbReference type="NCBI Taxonomy" id="1433469"/>
    <lineage>
        <taxon>Eukaryota</taxon>
        <taxon>Fungi</taxon>
        <taxon>Fungi incertae sedis</taxon>
        <taxon>Mucoromycota</taxon>
        <taxon>Glomeromycotina</taxon>
        <taxon>Glomeromycetes</taxon>
        <taxon>Diversisporales</taxon>
        <taxon>Gigasporaceae</taxon>
        <taxon>Cetraspora</taxon>
    </lineage>
</organism>
<accession>A0A9N9J9W3</accession>
<dbReference type="AlphaFoldDB" id="A0A9N9J9W3"/>
<evidence type="ECO:0000313" key="1">
    <source>
        <dbReference type="EMBL" id="CAG8768825.1"/>
    </source>
</evidence>
<name>A0A9N9J9W3_9GLOM</name>
<evidence type="ECO:0000313" key="2">
    <source>
        <dbReference type="Proteomes" id="UP000789759"/>
    </source>
</evidence>
<feature type="non-terminal residue" evidence="1">
    <location>
        <position position="1"/>
    </location>
</feature>
<proteinExistence type="predicted"/>
<keyword evidence="2" id="KW-1185">Reference proteome</keyword>